<keyword evidence="3" id="KW-1185">Reference proteome</keyword>
<organism evidence="2 3">
    <name type="scientific">Cuscuta campestris</name>
    <dbReference type="NCBI Taxonomy" id="132261"/>
    <lineage>
        <taxon>Eukaryota</taxon>
        <taxon>Viridiplantae</taxon>
        <taxon>Streptophyta</taxon>
        <taxon>Embryophyta</taxon>
        <taxon>Tracheophyta</taxon>
        <taxon>Spermatophyta</taxon>
        <taxon>Magnoliopsida</taxon>
        <taxon>eudicotyledons</taxon>
        <taxon>Gunneridae</taxon>
        <taxon>Pentapetalae</taxon>
        <taxon>asterids</taxon>
        <taxon>lamiids</taxon>
        <taxon>Solanales</taxon>
        <taxon>Convolvulaceae</taxon>
        <taxon>Cuscuteae</taxon>
        <taxon>Cuscuta</taxon>
        <taxon>Cuscuta subgen. Grammica</taxon>
        <taxon>Cuscuta sect. Cleistogrammica</taxon>
    </lineage>
</organism>
<protein>
    <submittedName>
        <fullName evidence="2">Uncharacterized protein</fullName>
    </submittedName>
</protein>
<sequence length="78" mass="8184">MKYTYISPDSTELLLQLGGRPAAHAAADDGGNKGFGKAILAGSGWLLIVLLVLICYCINRRNKVGDDSGLATPPAEKP</sequence>
<evidence type="ECO:0000256" key="1">
    <source>
        <dbReference type="SAM" id="Phobius"/>
    </source>
</evidence>
<accession>A0A484L202</accession>
<evidence type="ECO:0000313" key="3">
    <source>
        <dbReference type="Proteomes" id="UP000595140"/>
    </source>
</evidence>
<keyword evidence="1" id="KW-0812">Transmembrane</keyword>
<feature type="transmembrane region" description="Helical" evidence="1">
    <location>
        <begin position="38"/>
        <end position="58"/>
    </location>
</feature>
<dbReference type="Proteomes" id="UP000595140">
    <property type="component" value="Unassembled WGS sequence"/>
</dbReference>
<dbReference type="EMBL" id="OOIL02000889">
    <property type="protein sequence ID" value="VFQ70328.1"/>
    <property type="molecule type" value="Genomic_DNA"/>
</dbReference>
<name>A0A484L202_9ASTE</name>
<reference evidence="2 3" key="1">
    <citation type="submission" date="2018-04" db="EMBL/GenBank/DDBJ databases">
        <authorList>
            <person name="Vogel A."/>
        </authorList>
    </citation>
    <scope>NUCLEOTIDE SEQUENCE [LARGE SCALE GENOMIC DNA]</scope>
</reference>
<keyword evidence="1" id="KW-0472">Membrane</keyword>
<evidence type="ECO:0000313" key="2">
    <source>
        <dbReference type="EMBL" id="VFQ70328.1"/>
    </source>
</evidence>
<keyword evidence="1" id="KW-1133">Transmembrane helix</keyword>
<dbReference type="AlphaFoldDB" id="A0A484L202"/>
<proteinExistence type="predicted"/>
<gene>
    <name evidence="2" type="ORF">CCAM_LOCUS12104</name>
</gene>